<dbReference type="WBParaSite" id="Minc3s00023g01436">
    <property type="protein sequence ID" value="Minc3s00023g01436"/>
    <property type="gene ID" value="Minc3s00023g01436"/>
</dbReference>
<evidence type="ECO:0000313" key="2">
    <source>
        <dbReference type="Proteomes" id="UP000887563"/>
    </source>
</evidence>
<protein>
    <submittedName>
        <fullName evidence="3">Uncharacterized protein</fullName>
    </submittedName>
</protein>
<keyword evidence="2" id="KW-1185">Reference proteome</keyword>
<reference evidence="3" key="1">
    <citation type="submission" date="2022-11" db="UniProtKB">
        <authorList>
            <consortium name="WormBaseParasite"/>
        </authorList>
    </citation>
    <scope>IDENTIFICATION</scope>
</reference>
<dbReference type="AlphaFoldDB" id="A0A914KJG6"/>
<organism evidence="2 3">
    <name type="scientific">Meloidogyne incognita</name>
    <name type="common">Southern root-knot nematode worm</name>
    <name type="synonym">Oxyuris incognita</name>
    <dbReference type="NCBI Taxonomy" id="6306"/>
    <lineage>
        <taxon>Eukaryota</taxon>
        <taxon>Metazoa</taxon>
        <taxon>Ecdysozoa</taxon>
        <taxon>Nematoda</taxon>
        <taxon>Chromadorea</taxon>
        <taxon>Rhabditida</taxon>
        <taxon>Tylenchina</taxon>
        <taxon>Tylenchomorpha</taxon>
        <taxon>Tylenchoidea</taxon>
        <taxon>Meloidogynidae</taxon>
        <taxon>Meloidogyninae</taxon>
        <taxon>Meloidogyne</taxon>
        <taxon>Meloidogyne incognita group</taxon>
    </lineage>
</organism>
<dbReference type="Proteomes" id="UP000887563">
    <property type="component" value="Unplaced"/>
</dbReference>
<evidence type="ECO:0000256" key="1">
    <source>
        <dbReference type="SAM" id="MobiDB-lite"/>
    </source>
</evidence>
<feature type="region of interest" description="Disordered" evidence="1">
    <location>
        <begin position="137"/>
        <end position="156"/>
    </location>
</feature>
<proteinExistence type="predicted"/>
<name>A0A914KJG6_MELIC</name>
<sequence length="376" mass="42040">MLYQTRNITRTNKAPIMLDLVCEGLTIMCFLKKEKIILGFNFGEEQQSAAHQLQRGQHIPVAPVISSQQHNQITPSNSVESNIGGFGIQSGKTSQQLIQHLDPGSHPSIKSEDQSPNPVVVDTLTGARLQNTLDHQLPRSAGTPLSVNSQQQQTEAEHPEYKRLLSELCKHKKDVKRLLERLNIDKPGEMKLKSSLTNVIQVMEGTRKGGLVTRDLLKKLLANVQTVKEQYDIARHFLVAARKLKAAQASGREMPKEPLFLDPWKDVRHLQIKIPEEVLAKKKKSEQPRKRGIDIKKENVEVPVKRGLLESMAECISSLNYFVVLVPFRPLAEVCGEDAVALAGCLCGCAGKNFFARRLMGETALVPFFNGRNLFF</sequence>
<feature type="region of interest" description="Disordered" evidence="1">
    <location>
        <begin position="99"/>
        <end position="118"/>
    </location>
</feature>
<evidence type="ECO:0000313" key="3">
    <source>
        <dbReference type="WBParaSite" id="Minc3s00023g01436"/>
    </source>
</evidence>
<accession>A0A914KJG6</accession>
<feature type="compositionally biased region" description="Polar residues" evidence="1">
    <location>
        <begin position="143"/>
        <end position="154"/>
    </location>
</feature>